<comment type="caution">
    <text evidence="4">The sequence shown here is derived from an EMBL/GenBank/DDBJ whole genome shotgun (WGS) entry which is preliminary data.</text>
</comment>
<protein>
    <recommendedName>
        <fullName evidence="6">Reverse transcriptase domain-containing protein</fullName>
    </recommendedName>
</protein>
<dbReference type="SUPFAM" id="SSF56219">
    <property type="entry name" value="DNase I-like"/>
    <property type="match status" value="1"/>
</dbReference>
<feature type="domain" description="Reverse transcriptase" evidence="2">
    <location>
        <begin position="498"/>
        <end position="607"/>
    </location>
</feature>
<feature type="domain" description="Endonuclease/exonuclease/phosphatase" evidence="3">
    <location>
        <begin position="95"/>
        <end position="204"/>
    </location>
</feature>
<feature type="region of interest" description="Disordered" evidence="1">
    <location>
        <begin position="399"/>
        <end position="427"/>
    </location>
</feature>
<dbReference type="SUPFAM" id="SSF56672">
    <property type="entry name" value="DNA/RNA polymerases"/>
    <property type="match status" value="1"/>
</dbReference>
<dbReference type="Gene3D" id="3.60.10.10">
    <property type="entry name" value="Endonuclease/exonuclease/phosphatase"/>
    <property type="match status" value="1"/>
</dbReference>
<evidence type="ECO:0000256" key="1">
    <source>
        <dbReference type="SAM" id="MobiDB-lite"/>
    </source>
</evidence>
<gene>
    <name evidence="4" type="ORF">TKK_014286</name>
</gene>
<dbReference type="InterPro" id="IPR043502">
    <property type="entry name" value="DNA/RNA_pol_sf"/>
</dbReference>
<keyword evidence="5" id="KW-1185">Reference proteome</keyword>
<sequence>MDREDTRPHAKAVNDEVRLHAVSTRANLLAILEPATSHGKVTGFGLGVTLVYDKPATGAAIISFNKEITIMKMTEFSEANISCAELTGSFGTLILVSLYCKFSRSTHKFVRKLKDIVDSQRNREIVICADLNAKSPMWGASTTNENGEEFERFLAESGLVVLNENRGEPTFQTVNGASFIDATFARKLKLWWVETWGQSDHRPIRMEFSFEDEVETPKRDARFCVKRANWEKYTESLLESKNNIRATIAEHADDVNKIADAISDSIVKACNDAIPTSTGKYKQQAWWTGSLRIAKKKTERLRRRYVASMTEGGSSQSIEQARRMYRIQRRRYQKEIRTTKKESWQSFVTKVSSENVWGFPYKIGAGKVKQRQPLSSLRRQDGSMTQSWAEIAKELLDALVPDDSPRSDDRQQRRLRAKANAPSDGQDAADFTCREVWNAMQRNTSGKSPGADKVIPEALKNALAILPEITDLFNKCLASGKIPSAWKKGVVIPILKPEKDEVLAKSYRPICLLSLIGKSFERLIIDRAEGVIHRRNHESELQYGFKEGRSTEDAILKLRQLVEENDFNYALALPLDISGAFDNLWWPELMDILRKRSCPRNLFRLLIDYFAERKMSIVSSCAKPRSM</sequence>
<feature type="compositionally biased region" description="Basic and acidic residues" evidence="1">
    <location>
        <begin position="403"/>
        <end position="412"/>
    </location>
</feature>
<dbReference type="EMBL" id="JBJJXI010000114">
    <property type="protein sequence ID" value="KAL3390816.1"/>
    <property type="molecule type" value="Genomic_DNA"/>
</dbReference>
<evidence type="ECO:0000259" key="2">
    <source>
        <dbReference type="Pfam" id="PF00078"/>
    </source>
</evidence>
<dbReference type="PANTHER" id="PTHR19446">
    <property type="entry name" value="REVERSE TRANSCRIPTASES"/>
    <property type="match status" value="1"/>
</dbReference>
<organism evidence="4 5">
    <name type="scientific">Trichogramma kaykai</name>
    <dbReference type="NCBI Taxonomy" id="54128"/>
    <lineage>
        <taxon>Eukaryota</taxon>
        <taxon>Metazoa</taxon>
        <taxon>Ecdysozoa</taxon>
        <taxon>Arthropoda</taxon>
        <taxon>Hexapoda</taxon>
        <taxon>Insecta</taxon>
        <taxon>Pterygota</taxon>
        <taxon>Neoptera</taxon>
        <taxon>Endopterygota</taxon>
        <taxon>Hymenoptera</taxon>
        <taxon>Apocrita</taxon>
        <taxon>Proctotrupomorpha</taxon>
        <taxon>Chalcidoidea</taxon>
        <taxon>Trichogrammatidae</taxon>
        <taxon>Trichogramma</taxon>
    </lineage>
</organism>
<dbReference type="InterPro" id="IPR005135">
    <property type="entry name" value="Endo/exonuclease/phosphatase"/>
</dbReference>
<dbReference type="Pfam" id="PF14529">
    <property type="entry name" value="Exo_endo_phos_2"/>
    <property type="match status" value="1"/>
</dbReference>
<accession>A0ABD2WD10</accession>
<name>A0ABD2WD10_9HYME</name>
<evidence type="ECO:0000313" key="5">
    <source>
        <dbReference type="Proteomes" id="UP001627154"/>
    </source>
</evidence>
<dbReference type="InterPro" id="IPR000477">
    <property type="entry name" value="RT_dom"/>
</dbReference>
<proteinExistence type="predicted"/>
<dbReference type="Pfam" id="PF00078">
    <property type="entry name" value="RVT_1"/>
    <property type="match status" value="1"/>
</dbReference>
<dbReference type="InterPro" id="IPR036691">
    <property type="entry name" value="Endo/exonu/phosph_ase_sf"/>
</dbReference>
<reference evidence="4 5" key="1">
    <citation type="journal article" date="2024" name="bioRxiv">
        <title>A reference genome for Trichogramma kaykai: A tiny desert-dwelling parasitoid wasp with competing sex-ratio distorters.</title>
        <authorList>
            <person name="Culotta J."/>
            <person name="Lindsey A.R."/>
        </authorList>
    </citation>
    <scope>NUCLEOTIDE SEQUENCE [LARGE SCALE GENOMIC DNA]</scope>
    <source>
        <strain evidence="4 5">KSX58</strain>
    </source>
</reference>
<dbReference type="AlphaFoldDB" id="A0ABD2WD10"/>
<evidence type="ECO:0000313" key="4">
    <source>
        <dbReference type="EMBL" id="KAL3390816.1"/>
    </source>
</evidence>
<evidence type="ECO:0000259" key="3">
    <source>
        <dbReference type="Pfam" id="PF14529"/>
    </source>
</evidence>
<dbReference type="Proteomes" id="UP001627154">
    <property type="component" value="Unassembled WGS sequence"/>
</dbReference>
<dbReference type="GO" id="GO:0071897">
    <property type="term" value="P:DNA biosynthetic process"/>
    <property type="evidence" value="ECO:0007669"/>
    <property type="project" value="UniProtKB-ARBA"/>
</dbReference>
<evidence type="ECO:0008006" key="6">
    <source>
        <dbReference type="Google" id="ProtNLM"/>
    </source>
</evidence>